<dbReference type="HOGENOM" id="CLU_136025_2_0_6"/>
<sequence length="110" mass="12480">MPIYEYHCKNCDHVFEEMRPMDQYLEPCACPECNHDAGRAVLSAPRLNDMKASVRKAHQVNERSAHEPRSTKRHQCGPGCSHSSTPKTTTTKGGPHLKMQQGKRPWMIGH</sequence>
<evidence type="ECO:0000259" key="2">
    <source>
        <dbReference type="SMART" id="SM00834"/>
    </source>
</evidence>
<keyword evidence="4" id="KW-1185">Reference proteome</keyword>
<dbReference type="STRING" id="555778.Hneap_1599"/>
<feature type="compositionally biased region" description="Basic and acidic residues" evidence="1">
    <location>
        <begin position="59"/>
        <end position="70"/>
    </location>
</feature>
<dbReference type="SMART" id="SM00834">
    <property type="entry name" value="CxxC_CXXC_SSSS"/>
    <property type="match status" value="1"/>
</dbReference>
<dbReference type="Proteomes" id="UP000009102">
    <property type="component" value="Chromosome"/>
</dbReference>
<reference evidence="3 4" key="1">
    <citation type="submission" date="2009-10" db="EMBL/GenBank/DDBJ databases">
        <title>Complete sequence of Halothiobacillus neapolitanus c2.</title>
        <authorList>
            <consortium name="US DOE Joint Genome Institute"/>
            <person name="Lucas S."/>
            <person name="Copeland A."/>
            <person name="Lapidus A."/>
            <person name="Glavina del Rio T."/>
            <person name="Tice H."/>
            <person name="Bruce D."/>
            <person name="Goodwin L."/>
            <person name="Pitluck S."/>
            <person name="Davenport K."/>
            <person name="Brettin T."/>
            <person name="Detter J.C."/>
            <person name="Han C."/>
            <person name="Tapia R."/>
            <person name="Larimer F."/>
            <person name="Land M."/>
            <person name="Hauser L."/>
            <person name="Kyrpides N."/>
            <person name="Mikhailova N."/>
            <person name="Kerfeld C."/>
            <person name="Cannon G."/>
            <person name="Heinhort S."/>
        </authorList>
    </citation>
    <scope>NUCLEOTIDE SEQUENCE [LARGE SCALE GENOMIC DNA]</scope>
    <source>
        <strain evidence="4">ATCC 23641 / c2</strain>
    </source>
</reference>
<dbReference type="EMBL" id="CP001801">
    <property type="protein sequence ID" value="ACX96429.1"/>
    <property type="molecule type" value="Genomic_DNA"/>
</dbReference>
<accession>D0L156</accession>
<dbReference type="KEGG" id="hna:Hneap_1599"/>
<dbReference type="Pfam" id="PF09723">
    <property type="entry name" value="Zn_ribbon_8"/>
    <property type="match status" value="1"/>
</dbReference>
<evidence type="ECO:0000313" key="3">
    <source>
        <dbReference type="EMBL" id="ACX96429.1"/>
    </source>
</evidence>
<dbReference type="eggNOG" id="COG2331">
    <property type="taxonomic scope" value="Bacteria"/>
</dbReference>
<organism evidence="3 4">
    <name type="scientific">Halothiobacillus neapolitanus (strain ATCC 23641 / DSM 15147 / CIP 104769 / NCIMB 8539 / c2)</name>
    <name type="common">Thiobacillus neapolitanus</name>
    <dbReference type="NCBI Taxonomy" id="555778"/>
    <lineage>
        <taxon>Bacteria</taxon>
        <taxon>Pseudomonadati</taxon>
        <taxon>Pseudomonadota</taxon>
        <taxon>Gammaproteobacteria</taxon>
        <taxon>Chromatiales</taxon>
        <taxon>Halothiobacillaceae</taxon>
        <taxon>Halothiobacillus</taxon>
    </lineage>
</organism>
<proteinExistence type="predicted"/>
<dbReference type="InterPro" id="IPR013429">
    <property type="entry name" value="Regulatory_FmdB_Zinc_ribbon"/>
</dbReference>
<gene>
    <name evidence="3" type="ordered locus">Hneap_1599</name>
</gene>
<evidence type="ECO:0000256" key="1">
    <source>
        <dbReference type="SAM" id="MobiDB-lite"/>
    </source>
</evidence>
<dbReference type="AlphaFoldDB" id="D0L156"/>
<feature type="compositionally biased region" description="Low complexity" evidence="1">
    <location>
        <begin position="82"/>
        <end position="96"/>
    </location>
</feature>
<feature type="region of interest" description="Disordered" evidence="1">
    <location>
        <begin position="56"/>
        <end position="110"/>
    </location>
</feature>
<feature type="domain" description="Putative regulatory protein FmdB zinc ribbon" evidence="2">
    <location>
        <begin position="1"/>
        <end position="43"/>
    </location>
</feature>
<name>D0L156_HALNC</name>
<protein>
    <submittedName>
        <fullName evidence="3">Regulatory protein, FmdB family</fullName>
    </submittedName>
</protein>
<evidence type="ECO:0000313" key="4">
    <source>
        <dbReference type="Proteomes" id="UP000009102"/>
    </source>
</evidence>
<dbReference type="RefSeq" id="WP_012824463.1">
    <property type="nucleotide sequence ID" value="NC_013422.1"/>
</dbReference>
<dbReference type="NCBIfam" id="TIGR02605">
    <property type="entry name" value="CxxC_CxxC_SSSS"/>
    <property type="match status" value="1"/>
</dbReference>